<dbReference type="PANTHER" id="PTHR30632">
    <property type="entry name" value="MOLYBDATE-BINDING PERIPLASMIC PROTEIN"/>
    <property type="match status" value="1"/>
</dbReference>
<evidence type="ECO:0000256" key="1">
    <source>
        <dbReference type="ARBA" id="ARBA00009175"/>
    </source>
</evidence>
<evidence type="ECO:0000313" key="5">
    <source>
        <dbReference type="EMBL" id="QGY40402.1"/>
    </source>
</evidence>
<accession>A0A6I6JJB2</accession>
<dbReference type="InterPro" id="IPR005950">
    <property type="entry name" value="ModA"/>
</dbReference>
<dbReference type="GO" id="GO:0015689">
    <property type="term" value="P:molybdate ion transport"/>
    <property type="evidence" value="ECO:0007669"/>
    <property type="project" value="InterPro"/>
</dbReference>
<keyword evidence="6" id="KW-1185">Reference proteome</keyword>
<dbReference type="AlphaFoldDB" id="A0A6I6JJB2"/>
<gene>
    <name evidence="5" type="primary">modA</name>
    <name evidence="5" type="ORF">GM415_09755</name>
</gene>
<evidence type="ECO:0000256" key="4">
    <source>
        <dbReference type="SAM" id="SignalP"/>
    </source>
</evidence>
<dbReference type="Pfam" id="PF13531">
    <property type="entry name" value="SBP_bac_11"/>
    <property type="match status" value="1"/>
</dbReference>
<comment type="similarity">
    <text evidence="1">Belongs to the bacterial solute-binding protein ModA family.</text>
</comment>
<dbReference type="KEGG" id="psel:GM415_09755"/>
<dbReference type="GO" id="GO:0046872">
    <property type="term" value="F:metal ion binding"/>
    <property type="evidence" value="ECO:0007669"/>
    <property type="project" value="UniProtKB-KW"/>
</dbReference>
<name>A0A6I6JJB2_9BACT</name>
<evidence type="ECO:0000313" key="6">
    <source>
        <dbReference type="Proteomes" id="UP000428328"/>
    </source>
</evidence>
<dbReference type="GO" id="GO:0030973">
    <property type="term" value="F:molybdate ion binding"/>
    <property type="evidence" value="ECO:0007669"/>
    <property type="project" value="TreeGrafter"/>
</dbReference>
<evidence type="ECO:0000256" key="3">
    <source>
        <dbReference type="ARBA" id="ARBA00022729"/>
    </source>
</evidence>
<proteinExistence type="inferred from homology"/>
<dbReference type="InterPro" id="IPR050682">
    <property type="entry name" value="ModA/WtpA"/>
</dbReference>
<dbReference type="SUPFAM" id="SSF53850">
    <property type="entry name" value="Periplasmic binding protein-like II"/>
    <property type="match status" value="1"/>
</dbReference>
<dbReference type="NCBIfam" id="TIGR01256">
    <property type="entry name" value="modA"/>
    <property type="match status" value="1"/>
</dbReference>
<keyword evidence="3 4" id="KW-0732">Signal</keyword>
<feature type="signal peptide" evidence="4">
    <location>
        <begin position="1"/>
        <end position="23"/>
    </location>
</feature>
<dbReference type="PANTHER" id="PTHR30632:SF14">
    <property type="entry name" value="TUNGSTATE_MOLYBDATE_CHROMATE-BINDING PROTEIN MODA"/>
    <property type="match status" value="1"/>
</dbReference>
<dbReference type="Gene3D" id="3.40.190.10">
    <property type="entry name" value="Periplasmic binding protein-like II"/>
    <property type="match status" value="2"/>
</dbReference>
<feature type="chain" id="PRO_5026198966" evidence="4">
    <location>
        <begin position="24"/>
        <end position="242"/>
    </location>
</feature>
<sequence>MKRIATLILCALLLAAFTIPAHAGNAVVAAGAGYKKMVNALNTAYEKATGKQIERLYGNMGRVTTLAKESGNVDIVLGDQSFLERARLPMAVQQVLGQGRLVLAFAKGSPFNCVADLDNDKVGRIAMPDSSKAIYGKAARQFLTNTDRLPGIKPKLVEVSTVPQVFSYLATKEVDMGFLNLTHALNVKDKIGGYVIVDDGKYTKINILAALLSNSPNPDEAKAFLEFLKTPEAREIITRNGL</sequence>
<protein>
    <submittedName>
        <fullName evidence="5">Molybdate ABC transporter substrate-binding protein</fullName>
    </submittedName>
</protein>
<reference evidence="5 6" key="1">
    <citation type="submission" date="2019-11" db="EMBL/GenBank/DDBJ databases">
        <authorList>
            <person name="Zheng R.K."/>
            <person name="Sun C.M."/>
        </authorList>
    </citation>
    <scope>NUCLEOTIDE SEQUENCE [LARGE SCALE GENOMIC DNA]</scope>
    <source>
        <strain evidence="5 6">SRB007</strain>
    </source>
</reference>
<dbReference type="RefSeq" id="WP_158947676.1">
    <property type="nucleotide sequence ID" value="NZ_CP046400.1"/>
</dbReference>
<evidence type="ECO:0000256" key="2">
    <source>
        <dbReference type="ARBA" id="ARBA00022723"/>
    </source>
</evidence>
<organism evidence="5 6">
    <name type="scientific">Pseudodesulfovibrio cashew</name>
    <dbReference type="NCBI Taxonomy" id="2678688"/>
    <lineage>
        <taxon>Bacteria</taxon>
        <taxon>Pseudomonadati</taxon>
        <taxon>Thermodesulfobacteriota</taxon>
        <taxon>Desulfovibrionia</taxon>
        <taxon>Desulfovibrionales</taxon>
        <taxon>Desulfovibrionaceae</taxon>
    </lineage>
</organism>
<dbReference type="EMBL" id="CP046400">
    <property type="protein sequence ID" value="QGY40402.1"/>
    <property type="molecule type" value="Genomic_DNA"/>
</dbReference>
<keyword evidence="2" id="KW-0479">Metal-binding</keyword>
<dbReference type="Proteomes" id="UP000428328">
    <property type="component" value="Chromosome"/>
</dbReference>